<keyword evidence="4" id="KW-1185">Reference proteome</keyword>
<dbReference type="PANTHER" id="PTHR48025">
    <property type="entry name" value="OS02G0815200 PROTEIN"/>
    <property type="match status" value="1"/>
</dbReference>
<evidence type="ECO:0000313" key="4">
    <source>
        <dbReference type="Proteomes" id="UP000695022"/>
    </source>
</evidence>
<keyword evidence="1 2" id="KW-0694">RNA-binding</keyword>
<dbReference type="InterPro" id="IPR035979">
    <property type="entry name" value="RBD_domain_sf"/>
</dbReference>
<dbReference type="GeneID" id="106814356"/>
<dbReference type="Gene3D" id="3.30.70.330">
    <property type="match status" value="1"/>
</dbReference>
<dbReference type="Proteomes" id="UP000695022">
    <property type="component" value="Unplaced"/>
</dbReference>
<evidence type="ECO:0000256" key="2">
    <source>
        <dbReference type="PROSITE-ProRule" id="PRU00176"/>
    </source>
</evidence>
<dbReference type="InterPro" id="IPR050502">
    <property type="entry name" value="Euk_RNA-bind_prot"/>
</dbReference>
<dbReference type="InterPro" id="IPR012677">
    <property type="entry name" value="Nucleotide-bd_a/b_plait_sf"/>
</dbReference>
<gene>
    <name evidence="5" type="primary">LOC106814356</name>
</gene>
<dbReference type="PANTHER" id="PTHR48025:SF1">
    <property type="entry name" value="RRM DOMAIN-CONTAINING PROTEIN"/>
    <property type="match status" value="1"/>
</dbReference>
<evidence type="ECO:0000313" key="5">
    <source>
        <dbReference type="RefSeq" id="XP_014674151.1"/>
    </source>
</evidence>
<proteinExistence type="predicted"/>
<reference evidence="5" key="1">
    <citation type="submission" date="2025-08" db="UniProtKB">
        <authorList>
            <consortium name="RefSeq"/>
        </authorList>
    </citation>
    <scope>IDENTIFICATION</scope>
</reference>
<evidence type="ECO:0000259" key="3">
    <source>
        <dbReference type="PROSITE" id="PS50102"/>
    </source>
</evidence>
<feature type="domain" description="RRM" evidence="3">
    <location>
        <begin position="209"/>
        <end position="287"/>
    </location>
</feature>
<protein>
    <submittedName>
        <fullName evidence="5">CUGBP Elav-like family member 1 isoform X1</fullName>
    </submittedName>
</protein>
<accession>A0ABM1EPN0</accession>
<dbReference type="Pfam" id="PF00076">
    <property type="entry name" value="RRM_1"/>
    <property type="match status" value="1"/>
</dbReference>
<dbReference type="InterPro" id="IPR000504">
    <property type="entry name" value="RRM_dom"/>
</dbReference>
<organism evidence="4 5">
    <name type="scientific">Priapulus caudatus</name>
    <name type="common">Priapulid worm</name>
    <dbReference type="NCBI Taxonomy" id="37621"/>
    <lineage>
        <taxon>Eukaryota</taxon>
        <taxon>Metazoa</taxon>
        <taxon>Ecdysozoa</taxon>
        <taxon>Scalidophora</taxon>
        <taxon>Priapulida</taxon>
        <taxon>Priapulimorpha</taxon>
        <taxon>Priapulimorphida</taxon>
        <taxon>Priapulidae</taxon>
        <taxon>Priapulus</taxon>
    </lineage>
</organism>
<dbReference type="SMART" id="SM00360">
    <property type="entry name" value="RRM"/>
    <property type="match status" value="1"/>
</dbReference>
<dbReference type="SUPFAM" id="SSF54928">
    <property type="entry name" value="RNA-binding domain, RBD"/>
    <property type="match status" value="1"/>
</dbReference>
<dbReference type="RefSeq" id="XP_014674151.1">
    <property type="nucleotide sequence ID" value="XM_014818665.1"/>
</dbReference>
<evidence type="ECO:0000256" key="1">
    <source>
        <dbReference type="ARBA" id="ARBA00022884"/>
    </source>
</evidence>
<dbReference type="PROSITE" id="PS50102">
    <property type="entry name" value="RRM"/>
    <property type="match status" value="1"/>
</dbReference>
<sequence length="294" mass="30241">MGSLGVHSLAAHLGNNTAVGLHGANLAGLSAPMMAAAGSTAGDLAPSQTYSSSMHNLAALMAANNHPLSSIGSMHQLAALSPSIAYSQDGGTSLASAGPDWRDGYTTAVPFLKAHSIPGSLGCATTCPSTMSGTAALTGSGLFTMSGLPVGTMNGSALGTTNGSGMDALSQAYSGMQQYAAGFPTFTQPNVQQQIQSASGKQSEGPEGANLFIYHLPQEFTDQDLCQTFLPFGVVLSAKVFVDKQTNLSKCFGFVSYDNPVSAQAAIQSMNGFQIGMKRLKVQLKRSKEASRPY</sequence>
<name>A0ABM1EPN0_PRICU</name>